<dbReference type="GO" id="GO:0000027">
    <property type="term" value="P:ribosomal large subunit assembly"/>
    <property type="evidence" value="ECO:0007669"/>
    <property type="project" value="InterPro"/>
</dbReference>
<dbReference type="RefSeq" id="XP_018704867.1">
    <property type="nucleotide sequence ID" value="XM_018847911.1"/>
</dbReference>
<keyword evidence="3 4" id="KW-0539">Nucleus</keyword>
<feature type="region of interest" description="Disordered" evidence="5">
    <location>
        <begin position="276"/>
        <end position="307"/>
    </location>
</feature>
<protein>
    <recommendedName>
        <fullName evidence="4">Ribosome production factor 2 homolog</fullName>
    </recommendedName>
    <alternativeName>
        <fullName evidence="4">Ribosome biogenesis protein RPF2 homolog</fullName>
    </alternativeName>
</protein>
<comment type="similarity">
    <text evidence="2 4">Belongs to the RPF2 family.</text>
</comment>
<dbReference type="EMBL" id="AZHB01000009">
    <property type="protein sequence ID" value="OAA64895.1"/>
    <property type="molecule type" value="Genomic_DNA"/>
</dbReference>
<evidence type="ECO:0000259" key="6">
    <source>
        <dbReference type="PROSITE" id="PS50833"/>
    </source>
</evidence>
<dbReference type="InterPro" id="IPR039770">
    <property type="entry name" value="Rpf2"/>
</dbReference>
<dbReference type="Pfam" id="PF04427">
    <property type="entry name" value="Brix"/>
    <property type="match status" value="1"/>
</dbReference>
<name>A0A167XEW8_CORFA</name>
<dbReference type="OrthoDB" id="407658at2759"/>
<accession>A0A167XEW8</accession>
<dbReference type="PANTHER" id="PTHR12728:SF0">
    <property type="entry name" value="RIBOSOME PRODUCTION FACTOR 2 HOMOLOG"/>
    <property type="match status" value="1"/>
</dbReference>
<evidence type="ECO:0000313" key="8">
    <source>
        <dbReference type="Proteomes" id="UP000076744"/>
    </source>
</evidence>
<dbReference type="GeneID" id="30020597"/>
<feature type="domain" description="Brix" evidence="6">
    <location>
        <begin position="13"/>
        <end position="231"/>
    </location>
</feature>
<comment type="subcellular location">
    <subcellularLocation>
        <location evidence="1 4">Nucleus</location>
        <location evidence="1 4">Nucleolus</location>
    </subcellularLocation>
</comment>
<comment type="caution">
    <text evidence="7">The sequence shown here is derived from an EMBL/GenBank/DDBJ whole genome shotgun (WGS) entry which is preliminary data.</text>
</comment>
<evidence type="ECO:0000313" key="7">
    <source>
        <dbReference type="EMBL" id="OAA64895.1"/>
    </source>
</evidence>
<reference evidence="7 8" key="1">
    <citation type="journal article" date="2016" name="Genome Biol. Evol.">
        <title>Divergent and convergent evolution of fungal pathogenicity.</title>
        <authorList>
            <person name="Shang Y."/>
            <person name="Xiao G."/>
            <person name="Zheng P."/>
            <person name="Cen K."/>
            <person name="Zhan S."/>
            <person name="Wang C."/>
        </authorList>
    </citation>
    <scope>NUCLEOTIDE SEQUENCE [LARGE SCALE GENOMIC DNA]</scope>
    <source>
        <strain evidence="7 8">ARSEF 2679</strain>
    </source>
</reference>
<dbReference type="Proteomes" id="UP000076744">
    <property type="component" value="Unassembled WGS sequence"/>
</dbReference>
<proteinExistence type="inferred from homology"/>
<gene>
    <name evidence="7" type="ORF">ISF_04305</name>
</gene>
<dbReference type="AlphaFoldDB" id="A0A167XEW8"/>
<evidence type="ECO:0000256" key="2">
    <source>
        <dbReference type="ARBA" id="ARBA00010782"/>
    </source>
</evidence>
<sequence>MAAREPKAIENPKTCLVLRGGNCSQIVQDALNDLYSMHQPHAKKFSKKNHIHPFEDATSLEFFSEKNDASMLLFGSSQKKRPHAITLVRTFGYKLLDMLELHLDPETFRAMSQFKNKKFSIGLRPMLLFAGTAFESPVANEYTLAKSFLTDFFKGEPADKIDVEGLQYIVSFAVEESSSNGEVEAAKPQIHMRVYLIRTRRSGQRLPRVEVDEIGPRMDFRVGRMRVPDEAMLKEAMKTPRGLEERAKKNISTDTIGDKLGRIHIGKQDLGTMQTRKMKGLKRSRLDDEEVGVEDVAEEEAAKRSKQ</sequence>
<evidence type="ECO:0000256" key="5">
    <source>
        <dbReference type="SAM" id="MobiDB-lite"/>
    </source>
</evidence>
<evidence type="ECO:0000256" key="3">
    <source>
        <dbReference type="ARBA" id="ARBA00023242"/>
    </source>
</evidence>
<dbReference type="STRING" id="1081104.A0A167XEW8"/>
<dbReference type="GO" id="GO:0019843">
    <property type="term" value="F:rRNA binding"/>
    <property type="evidence" value="ECO:0007669"/>
    <property type="project" value="UniProtKB-UniRule"/>
</dbReference>
<feature type="compositionally biased region" description="Acidic residues" evidence="5">
    <location>
        <begin position="287"/>
        <end position="299"/>
    </location>
</feature>
<dbReference type="PROSITE" id="PS50833">
    <property type="entry name" value="BRIX"/>
    <property type="match status" value="1"/>
</dbReference>
<dbReference type="GO" id="GO:0005730">
    <property type="term" value="C:nucleolus"/>
    <property type="evidence" value="ECO:0007669"/>
    <property type="project" value="UniProtKB-SubCell"/>
</dbReference>
<dbReference type="SMART" id="SM00879">
    <property type="entry name" value="Brix"/>
    <property type="match status" value="1"/>
</dbReference>
<dbReference type="InterPro" id="IPR007109">
    <property type="entry name" value="Brix"/>
</dbReference>
<evidence type="ECO:0000256" key="1">
    <source>
        <dbReference type="ARBA" id="ARBA00004604"/>
    </source>
</evidence>
<keyword evidence="8" id="KW-1185">Reference proteome</keyword>
<dbReference type="GO" id="GO:0000463">
    <property type="term" value="P:maturation of LSU-rRNA from tricistronic rRNA transcript (SSU-rRNA, 5.8S rRNA, LSU-rRNA)"/>
    <property type="evidence" value="ECO:0007669"/>
    <property type="project" value="TreeGrafter"/>
</dbReference>
<dbReference type="PANTHER" id="PTHR12728">
    <property type="entry name" value="BRIX DOMAIN CONTAINING PROTEIN"/>
    <property type="match status" value="1"/>
</dbReference>
<organism evidence="7 8">
    <name type="scientific">Cordyceps fumosorosea (strain ARSEF 2679)</name>
    <name type="common">Isaria fumosorosea</name>
    <dbReference type="NCBI Taxonomy" id="1081104"/>
    <lineage>
        <taxon>Eukaryota</taxon>
        <taxon>Fungi</taxon>
        <taxon>Dikarya</taxon>
        <taxon>Ascomycota</taxon>
        <taxon>Pezizomycotina</taxon>
        <taxon>Sordariomycetes</taxon>
        <taxon>Hypocreomycetidae</taxon>
        <taxon>Hypocreales</taxon>
        <taxon>Cordycipitaceae</taxon>
        <taxon>Cordyceps</taxon>
    </lineage>
</organism>
<evidence type="ECO:0000256" key="4">
    <source>
        <dbReference type="RuleBase" id="RU367086"/>
    </source>
</evidence>